<evidence type="ECO:0000313" key="11">
    <source>
        <dbReference type="EMBL" id="TCN25275.1"/>
    </source>
</evidence>
<evidence type="ECO:0000256" key="6">
    <source>
        <dbReference type="ARBA" id="ARBA00022777"/>
    </source>
</evidence>
<dbReference type="GO" id="GO:0046316">
    <property type="term" value="F:gluconokinase activity"/>
    <property type="evidence" value="ECO:0007669"/>
    <property type="project" value="UniProtKB-EC"/>
</dbReference>
<dbReference type="Gene3D" id="3.40.50.300">
    <property type="entry name" value="P-loop containing nucleotide triphosphate hydrolases"/>
    <property type="match status" value="1"/>
</dbReference>
<evidence type="ECO:0000256" key="1">
    <source>
        <dbReference type="ARBA" id="ARBA00004761"/>
    </source>
</evidence>
<dbReference type="Proteomes" id="UP000295043">
    <property type="component" value="Unassembled WGS sequence"/>
</dbReference>
<evidence type="ECO:0000313" key="12">
    <source>
        <dbReference type="Proteomes" id="UP000295043"/>
    </source>
</evidence>
<evidence type="ECO:0000256" key="7">
    <source>
        <dbReference type="ARBA" id="ARBA00022840"/>
    </source>
</evidence>
<dbReference type="EC" id="2.7.1.12" evidence="3 10"/>
<protein>
    <recommendedName>
        <fullName evidence="3 10">Gluconokinase</fullName>
        <ecNumber evidence="3 10">2.7.1.12</ecNumber>
    </recommendedName>
</protein>
<dbReference type="InterPro" id="IPR031322">
    <property type="entry name" value="Shikimate/glucono_kinase"/>
</dbReference>
<dbReference type="InterPro" id="IPR006001">
    <property type="entry name" value="Therm_gnt_kin"/>
</dbReference>
<sequence length="163" mass="17347">MVLMGVAGCGKSSVGAALAKRIGAVYFDGDDLHPAENIAKMSKGIPLEDEDRWPWLSRVGEALAAGTGPTIIGCSALKRAYRHHIERTAGEPVTFIHLAGTVEVIERRMKERQGHFMPPALLASQFAALEPPGPDENAISVDIDQPLDAVVEAIAAQLGGLRE</sequence>
<dbReference type="CDD" id="cd02021">
    <property type="entry name" value="GntK"/>
    <property type="match status" value="1"/>
</dbReference>
<evidence type="ECO:0000256" key="3">
    <source>
        <dbReference type="ARBA" id="ARBA00012054"/>
    </source>
</evidence>
<evidence type="ECO:0000256" key="9">
    <source>
        <dbReference type="ARBA" id="ARBA00048090"/>
    </source>
</evidence>
<name>A0A4R2BFK7_9HYPH</name>
<keyword evidence="8" id="KW-0311">Gluconate utilization</keyword>
<accession>A0A4R2BFK7</accession>
<dbReference type="InterPro" id="IPR027417">
    <property type="entry name" value="P-loop_NTPase"/>
</dbReference>
<dbReference type="SUPFAM" id="SSF52540">
    <property type="entry name" value="P-loop containing nucleoside triphosphate hydrolases"/>
    <property type="match status" value="1"/>
</dbReference>
<evidence type="ECO:0000256" key="4">
    <source>
        <dbReference type="ARBA" id="ARBA00022679"/>
    </source>
</evidence>
<gene>
    <name evidence="11" type="ORF">EV184_11945</name>
</gene>
<evidence type="ECO:0000256" key="8">
    <source>
        <dbReference type="ARBA" id="ARBA00023064"/>
    </source>
</evidence>
<dbReference type="PANTHER" id="PTHR43442:SF3">
    <property type="entry name" value="GLUCONOKINASE-RELATED"/>
    <property type="match status" value="1"/>
</dbReference>
<comment type="catalytic activity">
    <reaction evidence="9 10">
        <text>D-gluconate + ATP = 6-phospho-D-gluconate + ADP + H(+)</text>
        <dbReference type="Rhea" id="RHEA:19433"/>
        <dbReference type="ChEBI" id="CHEBI:15378"/>
        <dbReference type="ChEBI" id="CHEBI:18391"/>
        <dbReference type="ChEBI" id="CHEBI:30616"/>
        <dbReference type="ChEBI" id="CHEBI:58759"/>
        <dbReference type="ChEBI" id="CHEBI:456216"/>
        <dbReference type="EC" id="2.7.1.12"/>
    </reaction>
</comment>
<keyword evidence="7 10" id="KW-0067">ATP-binding</keyword>
<dbReference type="GO" id="GO:0019521">
    <property type="term" value="P:D-gluconate metabolic process"/>
    <property type="evidence" value="ECO:0007669"/>
    <property type="project" value="UniProtKB-KW"/>
</dbReference>
<evidence type="ECO:0000256" key="5">
    <source>
        <dbReference type="ARBA" id="ARBA00022741"/>
    </source>
</evidence>
<dbReference type="FunFam" id="3.40.50.300:FF:000522">
    <property type="entry name" value="Gluconokinase"/>
    <property type="match status" value="1"/>
</dbReference>
<keyword evidence="6 10" id="KW-0418">Kinase</keyword>
<keyword evidence="4 10" id="KW-0808">Transferase</keyword>
<reference evidence="11 12" key="1">
    <citation type="submission" date="2019-03" db="EMBL/GenBank/DDBJ databases">
        <title>Genomic Encyclopedia of Type Strains, Phase IV (KMG-V): Genome sequencing to study the core and pangenomes of soil and plant-associated prokaryotes.</title>
        <authorList>
            <person name="Whitman W."/>
        </authorList>
    </citation>
    <scope>NUCLEOTIDE SEQUENCE [LARGE SCALE GENOMIC DNA]</scope>
    <source>
        <strain evidence="11 12">23C40</strain>
    </source>
</reference>
<dbReference type="EMBL" id="SLVU01000019">
    <property type="protein sequence ID" value="TCN25275.1"/>
    <property type="molecule type" value="Genomic_DNA"/>
</dbReference>
<proteinExistence type="inferred from homology"/>
<dbReference type="AlphaFoldDB" id="A0A4R2BFK7"/>
<organism evidence="11 12">
    <name type="scientific">Sinorhizobium americanum</name>
    <dbReference type="NCBI Taxonomy" id="194963"/>
    <lineage>
        <taxon>Bacteria</taxon>
        <taxon>Pseudomonadati</taxon>
        <taxon>Pseudomonadota</taxon>
        <taxon>Alphaproteobacteria</taxon>
        <taxon>Hyphomicrobiales</taxon>
        <taxon>Rhizobiaceae</taxon>
        <taxon>Sinorhizobium/Ensifer group</taxon>
        <taxon>Sinorhizobium</taxon>
    </lineage>
</organism>
<comment type="pathway">
    <text evidence="1">Carbohydrate acid metabolism.</text>
</comment>
<comment type="caution">
    <text evidence="11">The sequence shown here is derived from an EMBL/GenBank/DDBJ whole genome shotgun (WGS) entry which is preliminary data.</text>
</comment>
<evidence type="ECO:0000256" key="10">
    <source>
        <dbReference type="RuleBase" id="RU363066"/>
    </source>
</evidence>
<evidence type="ECO:0000256" key="2">
    <source>
        <dbReference type="ARBA" id="ARBA00008420"/>
    </source>
</evidence>
<keyword evidence="5 10" id="KW-0547">Nucleotide-binding</keyword>
<comment type="similarity">
    <text evidence="2 10">Belongs to the gluconokinase GntK/GntV family.</text>
</comment>
<dbReference type="GO" id="GO:0005737">
    <property type="term" value="C:cytoplasm"/>
    <property type="evidence" value="ECO:0007669"/>
    <property type="project" value="TreeGrafter"/>
</dbReference>
<dbReference type="NCBIfam" id="TIGR01313">
    <property type="entry name" value="therm_gnt_kin"/>
    <property type="match status" value="1"/>
</dbReference>
<dbReference type="PANTHER" id="PTHR43442">
    <property type="entry name" value="GLUCONOKINASE-RELATED"/>
    <property type="match status" value="1"/>
</dbReference>
<dbReference type="GO" id="GO:0005524">
    <property type="term" value="F:ATP binding"/>
    <property type="evidence" value="ECO:0007669"/>
    <property type="project" value="UniProtKB-KW"/>
</dbReference>
<dbReference type="Pfam" id="PF01202">
    <property type="entry name" value="SKI"/>
    <property type="match status" value="1"/>
</dbReference>